<sequence length="67" mass="8176">MKASAGMRFSGWTWHQEMICRGNRGEEESYVRLWSLTVNPKINFSTLHSTNYKIYYQYFYRHTRFSL</sequence>
<name>A0AAX6FUY9_IRIPA</name>
<comment type="caution">
    <text evidence="1">The sequence shown here is derived from an EMBL/GenBank/DDBJ whole genome shotgun (WGS) entry which is preliminary data.</text>
</comment>
<dbReference type="Proteomes" id="UP001140949">
    <property type="component" value="Unassembled WGS sequence"/>
</dbReference>
<accession>A0AAX6FUY9</accession>
<proteinExistence type="predicted"/>
<keyword evidence="3" id="KW-1185">Reference proteome</keyword>
<dbReference type="EMBL" id="JANAVB010025797">
    <property type="protein sequence ID" value="KAJ6820180.1"/>
    <property type="molecule type" value="Genomic_DNA"/>
</dbReference>
<dbReference type="AlphaFoldDB" id="A0AAX6FUY9"/>
<reference evidence="1" key="1">
    <citation type="journal article" date="2023" name="GigaByte">
        <title>Genome assembly of the bearded iris, Iris pallida Lam.</title>
        <authorList>
            <person name="Bruccoleri R.E."/>
            <person name="Oakeley E.J."/>
            <person name="Faust A.M.E."/>
            <person name="Altorfer M."/>
            <person name="Dessus-Babus S."/>
            <person name="Burckhardt D."/>
            <person name="Oertli M."/>
            <person name="Naumann U."/>
            <person name="Petersen F."/>
            <person name="Wong J."/>
        </authorList>
    </citation>
    <scope>NUCLEOTIDE SEQUENCE</scope>
    <source>
        <strain evidence="1">GSM-AAB239-AS_SAM_17_03QT</strain>
    </source>
</reference>
<evidence type="ECO:0000313" key="2">
    <source>
        <dbReference type="EMBL" id="KAJ6836112.1"/>
    </source>
</evidence>
<evidence type="ECO:0000313" key="3">
    <source>
        <dbReference type="Proteomes" id="UP001140949"/>
    </source>
</evidence>
<protein>
    <submittedName>
        <fullName evidence="1">Uncharacterized protein</fullName>
    </submittedName>
</protein>
<gene>
    <name evidence="2" type="ORF">M6B38_329125</name>
    <name evidence="1" type="ORF">M6B38_399135</name>
</gene>
<reference evidence="1" key="2">
    <citation type="submission" date="2023-04" db="EMBL/GenBank/DDBJ databases">
        <authorList>
            <person name="Bruccoleri R.E."/>
            <person name="Oakeley E.J."/>
            <person name="Faust A.-M."/>
            <person name="Dessus-Babus S."/>
            <person name="Altorfer M."/>
            <person name="Burckhardt D."/>
            <person name="Oertli M."/>
            <person name="Naumann U."/>
            <person name="Petersen F."/>
            <person name="Wong J."/>
        </authorList>
    </citation>
    <scope>NUCLEOTIDE SEQUENCE</scope>
    <source>
        <strain evidence="1">GSM-AAB239-AS_SAM_17_03QT</strain>
        <tissue evidence="1">Leaf</tissue>
    </source>
</reference>
<organism evidence="1 3">
    <name type="scientific">Iris pallida</name>
    <name type="common">Sweet iris</name>
    <dbReference type="NCBI Taxonomy" id="29817"/>
    <lineage>
        <taxon>Eukaryota</taxon>
        <taxon>Viridiplantae</taxon>
        <taxon>Streptophyta</taxon>
        <taxon>Embryophyta</taxon>
        <taxon>Tracheophyta</taxon>
        <taxon>Spermatophyta</taxon>
        <taxon>Magnoliopsida</taxon>
        <taxon>Liliopsida</taxon>
        <taxon>Asparagales</taxon>
        <taxon>Iridaceae</taxon>
        <taxon>Iridoideae</taxon>
        <taxon>Irideae</taxon>
        <taxon>Iris</taxon>
    </lineage>
</organism>
<evidence type="ECO:0000313" key="1">
    <source>
        <dbReference type="EMBL" id="KAJ6820180.1"/>
    </source>
</evidence>
<dbReference type="EMBL" id="JANAVB010012455">
    <property type="protein sequence ID" value="KAJ6836112.1"/>
    <property type="molecule type" value="Genomic_DNA"/>
</dbReference>